<dbReference type="EMBL" id="LR796388">
    <property type="protein sequence ID" value="CAB4141305.1"/>
    <property type="molecule type" value="Genomic_DNA"/>
</dbReference>
<evidence type="ECO:0000313" key="1">
    <source>
        <dbReference type="EMBL" id="CAB4141305.1"/>
    </source>
</evidence>
<proteinExistence type="predicted"/>
<reference evidence="1" key="1">
    <citation type="submission" date="2020-04" db="EMBL/GenBank/DDBJ databases">
        <authorList>
            <person name="Chiriac C."/>
            <person name="Salcher M."/>
            <person name="Ghai R."/>
            <person name="Kavagutti S V."/>
        </authorList>
    </citation>
    <scope>NUCLEOTIDE SEQUENCE</scope>
</reference>
<protein>
    <submittedName>
        <fullName evidence="1">Uncharacterized protein</fullName>
    </submittedName>
</protein>
<organism evidence="1">
    <name type="scientific">uncultured Caudovirales phage</name>
    <dbReference type="NCBI Taxonomy" id="2100421"/>
    <lineage>
        <taxon>Viruses</taxon>
        <taxon>Duplodnaviria</taxon>
        <taxon>Heunggongvirae</taxon>
        <taxon>Uroviricota</taxon>
        <taxon>Caudoviricetes</taxon>
        <taxon>Peduoviridae</taxon>
        <taxon>Maltschvirus</taxon>
        <taxon>Maltschvirus maltsch</taxon>
    </lineage>
</organism>
<name>A0A6J5M2Y2_9CAUD</name>
<accession>A0A6J5M2Y2</accession>
<sequence length="131" mass="14534">MNKSELIARVQNGAKVIIQLKEAEIVSIKKDFFKTSRSGWAGGSYRKFVVNDPVYGSTWFCSSGDQFWDLDVEDKISLKVEVSGVGTPSERYPDPILFAKPLRKSKENTLSVIKGGFANNSQESIDIGINI</sequence>
<gene>
    <name evidence="1" type="ORF">UFOVP410_144</name>
</gene>